<name>A0A318HRD4_9BACT</name>
<dbReference type="AlphaFoldDB" id="A0A318HRD4"/>
<accession>A0A318HRD4</accession>
<gene>
    <name evidence="3" type="ORF">EJ73_02049</name>
</gene>
<dbReference type="Pfam" id="PF01531">
    <property type="entry name" value="Glyco_transf_11"/>
    <property type="match status" value="1"/>
</dbReference>
<dbReference type="InterPro" id="IPR002516">
    <property type="entry name" value="Glyco_trans_11"/>
</dbReference>
<dbReference type="OrthoDB" id="639736at2"/>
<evidence type="ECO:0000256" key="2">
    <source>
        <dbReference type="ARBA" id="ARBA00022679"/>
    </source>
</evidence>
<dbReference type="GO" id="GO:0005975">
    <property type="term" value="P:carbohydrate metabolic process"/>
    <property type="evidence" value="ECO:0007669"/>
    <property type="project" value="InterPro"/>
</dbReference>
<dbReference type="PANTHER" id="PTHR11927:SF9">
    <property type="entry name" value="L-FUCOSYLTRANSFERASE"/>
    <property type="match status" value="1"/>
</dbReference>
<dbReference type="PANTHER" id="PTHR11927">
    <property type="entry name" value="GALACTOSIDE 2-L-FUCOSYLTRANSFERASE"/>
    <property type="match status" value="1"/>
</dbReference>
<comment type="caution">
    <text evidence="3">The sequence shown here is derived from an EMBL/GenBank/DDBJ whole genome shotgun (WGS) entry which is preliminary data.</text>
</comment>
<reference evidence="3 4" key="1">
    <citation type="submission" date="2018-05" db="EMBL/GenBank/DDBJ databases">
        <title>Genomic Encyclopedia of Type Strains, Phase I: the one thousand microbial genomes (KMG-I) project.</title>
        <authorList>
            <person name="Kyrpides N."/>
        </authorList>
    </citation>
    <scope>NUCLEOTIDE SEQUENCE [LARGE SCALE GENOMIC DNA]</scope>
    <source>
        <strain evidence="3 4">DSM 15611</strain>
    </source>
</reference>
<evidence type="ECO:0000313" key="3">
    <source>
        <dbReference type="EMBL" id="PXX20968.1"/>
    </source>
</evidence>
<proteinExistence type="predicted"/>
<dbReference type="STRING" id="1122991.GCA_000613445_01254"/>
<dbReference type="EMBL" id="QJJX01000026">
    <property type="protein sequence ID" value="PXX20968.1"/>
    <property type="molecule type" value="Genomic_DNA"/>
</dbReference>
<dbReference type="GO" id="GO:0008107">
    <property type="term" value="F:galactoside 2-alpha-L-fucosyltransferase activity"/>
    <property type="evidence" value="ECO:0007669"/>
    <property type="project" value="InterPro"/>
</dbReference>
<sequence length="270" mass="32268">MIFVKGYGQMCNNILQFAHAYAYGREHGIKVVAMRFCYKYRYFELCNQALYRPITYLIAKFLIKSHLIKCLKFDRCDVPSEYYRLLNTQKIIALDDWLFRHPELFLKYREEIKQLFRFKPNVIKRQKEWLETVERDSTIKLGVHIRRGDYARFMGGKYFFSDEVFATRIKEFSDMHPDKTIQVFICSNDSNLSVDKFKQFLNNNEVYLSQGNPAEDLYVLSECQYIIGPKSTFSLMASFYNNAQLHWMEDKEVCLTGDKFKHFEDLFMSI</sequence>
<protein>
    <submittedName>
        <fullName evidence="3">Glycosyl transferase family 11</fullName>
    </submittedName>
</protein>
<evidence type="ECO:0000313" key="4">
    <source>
        <dbReference type="Proteomes" id="UP000248314"/>
    </source>
</evidence>
<keyword evidence="2 3" id="KW-0808">Transferase</keyword>
<keyword evidence="1" id="KW-0328">Glycosyltransferase</keyword>
<evidence type="ECO:0000256" key="1">
    <source>
        <dbReference type="ARBA" id="ARBA00022676"/>
    </source>
</evidence>
<keyword evidence="4" id="KW-1185">Reference proteome</keyword>
<dbReference type="GO" id="GO:0016020">
    <property type="term" value="C:membrane"/>
    <property type="evidence" value="ECO:0007669"/>
    <property type="project" value="InterPro"/>
</dbReference>
<organism evidence="3 4">
    <name type="scientific">Hoylesella shahii DSM 15611 = JCM 12083</name>
    <dbReference type="NCBI Taxonomy" id="1122991"/>
    <lineage>
        <taxon>Bacteria</taxon>
        <taxon>Pseudomonadati</taxon>
        <taxon>Bacteroidota</taxon>
        <taxon>Bacteroidia</taxon>
        <taxon>Bacteroidales</taxon>
        <taxon>Prevotellaceae</taxon>
        <taxon>Hoylesella</taxon>
    </lineage>
</organism>
<dbReference type="Gene3D" id="3.40.50.11350">
    <property type="match status" value="1"/>
</dbReference>
<dbReference type="Proteomes" id="UP000248314">
    <property type="component" value="Unassembled WGS sequence"/>
</dbReference>